<dbReference type="AlphaFoldDB" id="A0A382QDE9"/>
<name>A0A382QDE9_9ZZZZ</name>
<reference evidence="1" key="1">
    <citation type="submission" date="2018-05" db="EMBL/GenBank/DDBJ databases">
        <authorList>
            <person name="Lanie J.A."/>
            <person name="Ng W.-L."/>
            <person name="Kazmierczak K.M."/>
            <person name="Andrzejewski T.M."/>
            <person name="Davidsen T.M."/>
            <person name="Wayne K.J."/>
            <person name="Tettelin H."/>
            <person name="Glass J.I."/>
            <person name="Rusch D."/>
            <person name="Podicherti R."/>
            <person name="Tsui H.-C.T."/>
            <person name="Winkler M.E."/>
        </authorList>
    </citation>
    <scope>NUCLEOTIDE SEQUENCE</scope>
</reference>
<evidence type="ECO:0000313" key="1">
    <source>
        <dbReference type="EMBL" id="SVC83466.1"/>
    </source>
</evidence>
<organism evidence="1">
    <name type="scientific">marine metagenome</name>
    <dbReference type="NCBI Taxonomy" id="408172"/>
    <lineage>
        <taxon>unclassified sequences</taxon>
        <taxon>metagenomes</taxon>
        <taxon>ecological metagenomes</taxon>
    </lineage>
</organism>
<sequence>MEVATGIKIERDLTILPLAKSSKMR</sequence>
<accession>A0A382QDE9</accession>
<dbReference type="EMBL" id="UINC01113690">
    <property type="protein sequence ID" value="SVC83466.1"/>
    <property type="molecule type" value="Genomic_DNA"/>
</dbReference>
<proteinExistence type="predicted"/>
<feature type="non-terminal residue" evidence="1">
    <location>
        <position position="25"/>
    </location>
</feature>
<gene>
    <name evidence="1" type="ORF">METZ01_LOCUS336320</name>
</gene>
<protein>
    <submittedName>
        <fullName evidence="1">Uncharacterized protein</fullName>
    </submittedName>
</protein>